<keyword evidence="2" id="KW-0768">Sushi</keyword>
<dbReference type="InterPro" id="IPR000436">
    <property type="entry name" value="Sushi_SCR_CCP_dom"/>
</dbReference>
<keyword evidence="1 2" id="KW-1015">Disulfide bond</keyword>
<dbReference type="Pfam" id="PF00084">
    <property type="entry name" value="Sushi"/>
    <property type="match status" value="1"/>
</dbReference>
<protein>
    <recommendedName>
        <fullName evidence="3">Sushi domain-containing protein</fullName>
    </recommendedName>
</protein>
<reference evidence="4" key="2">
    <citation type="submission" date="2020-11" db="EMBL/GenBank/DDBJ databases">
        <authorList>
            <person name="McCartney M.A."/>
            <person name="Auch B."/>
            <person name="Kono T."/>
            <person name="Mallez S."/>
            <person name="Becker A."/>
            <person name="Gohl D.M."/>
            <person name="Silverstein K.A.T."/>
            <person name="Koren S."/>
            <person name="Bechman K.B."/>
            <person name="Herman A."/>
            <person name="Abrahante J.E."/>
            <person name="Garbe J."/>
        </authorList>
    </citation>
    <scope>NUCLEOTIDE SEQUENCE</scope>
    <source>
        <strain evidence="4">Duluth1</strain>
        <tissue evidence="4">Whole animal</tissue>
    </source>
</reference>
<dbReference type="CDD" id="cd00033">
    <property type="entry name" value="CCP"/>
    <property type="match status" value="1"/>
</dbReference>
<evidence type="ECO:0000313" key="4">
    <source>
        <dbReference type="EMBL" id="KAH3840886.1"/>
    </source>
</evidence>
<comment type="caution">
    <text evidence="2">Lacks conserved residue(s) required for the propagation of feature annotation.</text>
</comment>
<dbReference type="PROSITE" id="PS50923">
    <property type="entry name" value="SUSHI"/>
    <property type="match status" value="1"/>
</dbReference>
<accession>A0A9D4QRH0</accession>
<dbReference type="AlphaFoldDB" id="A0A9D4QRH0"/>
<dbReference type="SMART" id="SM00032">
    <property type="entry name" value="CCP"/>
    <property type="match status" value="1"/>
</dbReference>
<organism evidence="4 5">
    <name type="scientific">Dreissena polymorpha</name>
    <name type="common">Zebra mussel</name>
    <name type="synonym">Mytilus polymorpha</name>
    <dbReference type="NCBI Taxonomy" id="45954"/>
    <lineage>
        <taxon>Eukaryota</taxon>
        <taxon>Metazoa</taxon>
        <taxon>Spiralia</taxon>
        <taxon>Lophotrochozoa</taxon>
        <taxon>Mollusca</taxon>
        <taxon>Bivalvia</taxon>
        <taxon>Autobranchia</taxon>
        <taxon>Heteroconchia</taxon>
        <taxon>Euheterodonta</taxon>
        <taxon>Imparidentia</taxon>
        <taxon>Neoheterodontei</taxon>
        <taxon>Myida</taxon>
        <taxon>Dreissenoidea</taxon>
        <taxon>Dreissenidae</taxon>
        <taxon>Dreissena</taxon>
    </lineage>
</organism>
<name>A0A9D4QRH0_DREPO</name>
<dbReference type="SUPFAM" id="SSF57535">
    <property type="entry name" value="Complement control module/SCR domain"/>
    <property type="match status" value="1"/>
</dbReference>
<evidence type="ECO:0000256" key="2">
    <source>
        <dbReference type="PROSITE-ProRule" id="PRU00302"/>
    </source>
</evidence>
<evidence type="ECO:0000259" key="3">
    <source>
        <dbReference type="PROSITE" id="PS50923"/>
    </source>
</evidence>
<keyword evidence="5" id="KW-1185">Reference proteome</keyword>
<feature type="domain" description="Sushi" evidence="3">
    <location>
        <begin position="4"/>
        <end position="61"/>
    </location>
</feature>
<evidence type="ECO:0000256" key="1">
    <source>
        <dbReference type="ARBA" id="ARBA00023157"/>
    </source>
</evidence>
<sequence>MLSVKCPGLTNPTSGAVNMTTDGLTSIATYTCSHGYHLEGDNQLMCNTSGQWEGTVPVCSMYIDV</sequence>
<dbReference type="InterPro" id="IPR035976">
    <property type="entry name" value="Sushi/SCR/CCP_sf"/>
</dbReference>
<reference evidence="4" key="1">
    <citation type="journal article" date="2019" name="bioRxiv">
        <title>The Genome of the Zebra Mussel, Dreissena polymorpha: A Resource for Invasive Species Research.</title>
        <authorList>
            <person name="McCartney M.A."/>
            <person name="Auch B."/>
            <person name="Kono T."/>
            <person name="Mallez S."/>
            <person name="Zhang Y."/>
            <person name="Obille A."/>
            <person name="Becker A."/>
            <person name="Abrahante J.E."/>
            <person name="Garbe J."/>
            <person name="Badalamenti J.P."/>
            <person name="Herman A."/>
            <person name="Mangelson H."/>
            <person name="Liachko I."/>
            <person name="Sullivan S."/>
            <person name="Sone E.D."/>
            <person name="Koren S."/>
            <person name="Silverstein K.A.T."/>
            <person name="Beckman K.B."/>
            <person name="Gohl D.M."/>
        </authorList>
    </citation>
    <scope>NUCLEOTIDE SEQUENCE</scope>
    <source>
        <strain evidence="4">Duluth1</strain>
        <tissue evidence="4">Whole animal</tissue>
    </source>
</reference>
<proteinExistence type="predicted"/>
<evidence type="ECO:0000313" key="5">
    <source>
        <dbReference type="Proteomes" id="UP000828390"/>
    </source>
</evidence>
<feature type="disulfide bond" evidence="2">
    <location>
        <begin position="32"/>
        <end position="59"/>
    </location>
</feature>
<dbReference type="Gene3D" id="2.10.70.10">
    <property type="entry name" value="Complement Module, domain 1"/>
    <property type="match status" value="1"/>
</dbReference>
<comment type="caution">
    <text evidence="4">The sequence shown here is derived from an EMBL/GenBank/DDBJ whole genome shotgun (WGS) entry which is preliminary data.</text>
</comment>
<dbReference type="Proteomes" id="UP000828390">
    <property type="component" value="Unassembled WGS sequence"/>
</dbReference>
<dbReference type="EMBL" id="JAIWYP010000004">
    <property type="protein sequence ID" value="KAH3840886.1"/>
    <property type="molecule type" value="Genomic_DNA"/>
</dbReference>
<gene>
    <name evidence="4" type="ORF">DPMN_114344</name>
</gene>